<dbReference type="Gene3D" id="3.90.228.10">
    <property type="match status" value="1"/>
</dbReference>
<accession>A0A7J7GNI3</accession>
<dbReference type="PANTHER" id="PTHR31681:SF3">
    <property type="entry name" value="OS04G0690100 PROTEIN"/>
    <property type="match status" value="1"/>
</dbReference>
<dbReference type="Proteomes" id="UP000593564">
    <property type="component" value="Unassembled WGS sequence"/>
</dbReference>
<dbReference type="AlphaFoldDB" id="A0A7J7GNI3"/>
<sequence>MGKRQAYPMLGALSGGWYGLDDPDVAHSACCQSVKYEGPDEDELLCRRRGLCVSLLLRRIAQRPFELRFQLLYLHPHRVYDAIYVILFQKKVMRRTSSEGQSMLNRFGSPWDVLNPHHWNRVQSSETKRPRSPHQLCVPDTALDESGSELRNRLDYPGIEVLQQETLWLQKQSFLSSSSPICKIDRILKVRNTPKTLSNFQQYRDTIKSKSTKLPKKHPCCIADGNELLRFHSTTFVCSLGLNSSSNLCNSIPNCSVCSIITNGFKLPNDAGKGILTTATSGKAHDSAAAAAEEDGGGGGGGDRRAMLVCRVIAGTVRKNGEDGGGGGGGGGGGEVVEEYDSVAGAAGVYSNLDELYGILNGFLRTLNC</sequence>
<protein>
    <recommendedName>
        <fullName evidence="3">PARP catalytic domain-containing protein</fullName>
    </recommendedName>
</protein>
<reference evidence="1 2" key="2">
    <citation type="submission" date="2020-07" db="EMBL/GenBank/DDBJ databases">
        <title>Genome assembly of wild tea tree DASZ reveals pedigree and selection history of tea varieties.</title>
        <authorList>
            <person name="Zhang W."/>
        </authorList>
    </citation>
    <scope>NUCLEOTIDE SEQUENCE [LARGE SCALE GENOMIC DNA]</scope>
    <source>
        <strain evidence="2">cv. G240</strain>
        <tissue evidence="1">Leaf</tissue>
    </source>
</reference>
<gene>
    <name evidence="1" type="ORF">HYC85_019985</name>
</gene>
<proteinExistence type="predicted"/>
<comment type="caution">
    <text evidence="1">The sequence shown here is derived from an EMBL/GenBank/DDBJ whole genome shotgun (WGS) entry which is preliminary data.</text>
</comment>
<keyword evidence="2" id="KW-1185">Reference proteome</keyword>
<dbReference type="EMBL" id="JACBKZ010000009">
    <property type="protein sequence ID" value="KAF5942343.1"/>
    <property type="molecule type" value="Genomic_DNA"/>
</dbReference>
<evidence type="ECO:0000313" key="1">
    <source>
        <dbReference type="EMBL" id="KAF5942343.1"/>
    </source>
</evidence>
<evidence type="ECO:0008006" key="3">
    <source>
        <dbReference type="Google" id="ProtNLM"/>
    </source>
</evidence>
<reference evidence="2" key="1">
    <citation type="journal article" date="2020" name="Nat. Commun.">
        <title>Genome assembly of wild tea tree DASZ reveals pedigree and selection history of tea varieties.</title>
        <authorList>
            <person name="Zhang W."/>
            <person name="Zhang Y."/>
            <person name="Qiu H."/>
            <person name="Guo Y."/>
            <person name="Wan H."/>
            <person name="Zhang X."/>
            <person name="Scossa F."/>
            <person name="Alseekh S."/>
            <person name="Zhang Q."/>
            <person name="Wang P."/>
            <person name="Xu L."/>
            <person name="Schmidt M.H."/>
            <person name="Jia X."/>
            <person name="Li D."/>
            <person name="Zhu A."/>
            <person name="Guo F."/>
            <person name="Chen W."/>
            <person name="Ni D."/>
            <person name="Usadel B."/>
            <person name="Fernie A.R."/>
            <person name="Wen W."/>
        </authorList>
    </citation>
    <scope>NUCLEOTIDE SEQUENCE [LARGE SCALE GENOMIC DNA]</scope>
    <source>
        <strain evidence="2">cv. G240</strain>
    </source>
</reference>
<dbReference type="SUPFAM" id="SSF56399">
    <property type="entry name" value="ADP-ribosylation"/>
    <property type="match status" value="1"/>
</dbReference>
<dbReference type="PANTHER" id="PTHR31681">
    <property type="entry name" value="C2H2-LIKE ZINC FINGER PROTEIN"/>
    <property type="match status" value="1"/>
</dbReference>
<organism evidence="1 2">
    <name type="scientific">Camellia sinensis</name>
    <name type="common">Tea plant</name>
    <name type="synonym">Thea sinensis</name>
    <dbReference type="NCBI Taxonomy" id="4442"/>
    <lineage>
        <taxon>Eukaryota</taxon>
        <taxon>Viridiplantae</taxon>
        <taxon>Streptophyta</taxon>
        <taxon>Embryophyta</taxon>
        <taxon>Tracheophyta</taxon>
        <taxon>Spermatophyta</taxon>
        <taxon>Magnoliopsida</taxon>
        <taxon>eudicotyledons</taxon>
        <taxon>Gunneridae</taxon>
        <taxon>Pentapetalae</taxon>
        <taxon>asterids</taxon>
        <taxon>Ericales</taxon>
        <taxon>Theaceae</taxon>
        <taxon>Camellia</taxon>
    </lineage>
</organism>
<name>A0A7J7GNI3_CAMSI</name>
<evidence type="ECO:0000313" key="2">
    <source>
        <dbReference type="Proteomes" id="UP000593564"/>
    </source>
</evidence>